<evidence type="ECO:0000256" key="1">
    <source>
        <dbReference type="SAM" id="MobiDB-lite"/>
    </source>
</evidence>
<accession>A0A6J4J879</accession>
<dbReference type="EMBL" id="CADCTH010000395">
    <property type="protein sequence ID" value="CAA9273216.1"/>
    <property type="molecule type" value="Genomic_DNA"/>
</dbReference>
<proteinExistence type="predicted"/>
<organism evidence="2">
    <name type="scientific">uncultured Actinomycetospora sp</name>
    <dbReference type="NCBI Taxonomy" id="1135996"/>
    <lineage>
        <taxon>Bacteria</taxon>
        <taxon>Bacillati</taxon>
        <taxon>Actinomycetota</taxon>
        <taxon>Actinomycetes</taxon>
        <taxon>Pseudonocardiales</taxon>
        <taxon>Pseudonocardiaceae</taxon>
        <taxon>Actinomycetospora</taxon>
        <taxon>environmental samples</taxon>
    </lineage>
</organism>
<gene>
    <name evidence="2" type="ORF">AVDCRST_MAG54-3130</name>
</gene>
<sequence length="30" mass="3157">GRGGPGGRRWQRHRDHRRAGGAARGPGPAP</sequence>
<feature type="non-terminal residue" evidence="2">
    <location>
        <position position="30"/>
    </location>
</feature>
<dbReference type="AlphaFoldDB" id="A0A6J4J879"/>
<feature type="non-terminal residue" evidence="2">
    <location>
        <position position="1"/>
    </location>
</feature>
<protein>
    <submittedName>
        <fullName evidence="2">Uncharacterized protein</fullName>
    </submittedName>
</protein>
<feature type="region of interest" description="Disordered" evidence="1">
    <location>
        <begin position="1"/>
        <end position="30"/>
    </location>
</feature>
<reference evidence="2" key="1">
    <citation type="submission" date="2020-02" db="EMBL/GenBank/DDBJ databases">
        <authorList>
            <person name="Meier V. D."/>
        </authorList>
    </citation>
    <scope>NUCLEOTIDE SEQUENCE</scope>
    <source>
        <strain evidence="2">AVDCRST_MAG54</strain>
    </source>
</reference>
<feature type="compositionally biased region" description="Basic residues" evidence="1">
    <location>
        <begin position="9"/>
        <end position="19"/>
    </location>
</feature>
<evidence type="ECO:0000313" key="2">
    <source>
        <dbReference type="EMBL" id="CAA9273216.1"/>
    </source>
</evidence>
<name>A0A6J4J879_9PSEU</name>